<feature type="binding site" evidence="9 11">
    <location>
        <begin position="140"/>
        <end position="141"/>
    </location>
    <ligand>
        <name>FMN</name>
        <dbReference type="ChEBI" id="CHEBI:58210"/>
    </ligand>
</feature>
<sequence length="211" mass="24240">MENLNNIRKEYGNEGICATNLSDNPFEQFAKWIQEAIDAEIPEANAMALATVGKSMVPAVRIVLLKKYDERGFTFFSNYGSRKAKEMEENGHCSAVFWWGKLNRQVRIEGQVAKISREETVAYFNSRPRGSQISAWASPQSTVIANRELLDENSQSIAEKYTQSVPCPEFWGGYRIVPSLIEFWQGRTNRLHDRICFYKEENSWTTKRLAP</sequence>
<comment type="catalytic activity">
    <reaction evidence="9">
        <text>pyridoxine 5'-phosphate + O2 = pyridoxal 5'-phosphate + H2O2</text>
        <dbReference type="Rhea" id="RHEA:15149"/>
        <dbReference type="ChEBI" id="CHEBI:15379"/>
        <dbReference type="ChEBI" id="CHEBI:16240"/>
        <dbReference type="ChEBI" id="CHEBI:58589"/>
        <dbReference type="ChEBI" id="CHEBI:597326"/>
        <dbReference type="EC" id="1.4.3.5"/>
    </reaction>
</comment>
<evidence type="ECO:0000256" key="11">
    <source>
        <dbReference type="PIRSR" id="PIRSR000190-2"/>
    </source>
</evidence>
<comment type="cofactor">
    <cofactor evidence="9 11">
        <name>FMN</name>
        <dbReference type="ChEBI" id="CHEBI:58210"/>
    </cofactor>
    <text evidence="9 11">Binds 1 FMN per subunit.</text>
</comment>
<feature type="binding site" evidence="9 10">
    <location>
        <begin position="190"/>
        <end position="192"/>
    </location>
    <ligand>
        <name>substrate</name>
    </ligand>
</feature>
<evidence type="ECO:0000256" key="5">
    <source>
        <dbReference type="ARBA" id="ARBA00022630"/>
    </source>
</evidence>
<dbReference type="RefSeq" id="WP_151971337.1">
    <property type="nucleotide sequence ID" value="NZ_AP019860.1"/>
</dbReference>
<dbReference type="InterPro" id="IPR012349">
    <property type="entry name" value="Split_barrel_FMN-bd"/>
</dbReference>
<keyword evidence="6 9" id="KW-0288">FMN</keyword>
<keyword evidence="8 9" id="KW-0664">Pyridoxine biosynthesis</keyword>
<dbReference type="FunFam" id="2.30.110.10:FF:000005">
    <property type="entry name" value="NAD(P)H-hydrate epimerase"/>
    <property type="match status" value="1"/>
</dbReference>
<dbReference type="KEGG" id="uam:UABAM_05721"/>
<gene>
    <name evidence="9" type="primary">pdxH</name>
    <name evidence="14" type="ORF">UABAM_05721</name>
</gene>
<feature type="binding site" evidence="9 11">
    <location>
        <position position="184"/>
    </location>
    <ligand>
        <name>FMN</name>
        <dbReference type="ChEBI" id="CHEBI:58210"/>
    </ligand>
</feature>
<comment type="pathway">
    <text evidence="1 9">Cofactor metabolism; pyridoxal 5'-phosphate salvage; pyridoxal 5'-phosphate from pyridoxamine 5'-phosphate: step 1/1.</text>
</comment>
<keyword evidence="5 9" id="KW-0285">Flavoprotein</keyword>
<feature type="binding site" evidence="9 10">
    <location>
        <position position="131"/>
    </location>
    <ligand>
        <name>substrate</name>
    </ligand>
</feature>
<feature type="binding site" evidence="9 11">
    <location>
        <position position="194"/>
    </location>
    <ligand>
        <name>FMN</name>
        <dbReference type="ChEBI" id="CHEBI:58210"/>
    </ligand>
</feature>
<comment type="function">
    <text evidence="9">Catalyzes the oxidation of either pyridoxine 5'-phosphate (PNP) or pyridoxamine 5'-phosphate (PMP) into pyridoxal 5'-phosphate (PLP).</text>
</comment>
<evidence type="ECO:0000256" key="3">
    <source>
        <dbReference type="ARBA" id="ARBA00007301"/>
    </source>
</evidence>
<feature type="domain" description="Pyridoxamine 5'-phosphate oxidase N-terminal" evidence="12">
    <location>
        <begin position="33"/>
        <end position="150"/>
    </location>
</feature>
<evidence type="ECO:0000256" key="7">
    <source>
        <dbReference type="ARBA" id="ARBA00023002"/>
    </source>
</evidence>
<name>A0A5S9F7J1_UABAM</name>
<dbReference type="AlphaFoldDB" id="A0A5S9F7J1"/>
<dbReference type="PANTHER" id="PTHR10851">
    <property type="entry name" value="PYRIDOXINE-5-PHOSPHATE OXIDASE"/>
    <property type="match status" value="1"/>
</dbReference>
<evidence type="ECO:0000256" key="10">
    <source>
        <dbReference type="PIRSR" id="PIRSR000190-1"/>
    </source>
</evidence>
<comment type="similarity">
    <text evidence="3 9">Belongs to the pyridoxamine 5'-phosphate oxidase family.</text>
</comment>
<feature type="binding site" evidence="9 11">
    <location>
        <begin position="61"/>
        <end position="66"/>
    </location>
    <ligand>
        <name>FMN</name>
        <dbReference type="ChEBI" id="CHEBI:58210"/>
    </ligand>
</feature>
<dbReference type="PROSITE" id="PS01064">
    <property type="entry name" value="PYRIDOX_OXIDASE"/>
    <property type="match status" value="1"/>
</dbReference>
<dbReference type="Gene3D" id="2.30.110.10">
    <property type="entry name" value="Electron Transport, Fmn-binding Protein, Chain A"/>
    <property type="match status" value="1"/>
</dbReference>
<feature type="binding site" evidence="10">
    <location>
        <begin position="8"/>
        <end position="11"/>
    </location>
    <ligand>
        <name>substrate</name>
    </ligand>
</feature>
<feature type="binding site" evidence="9 11">
    <location>
        <position position="105"/>
    </location>
    <ligand>
        <name>FMN</name>
        <dbReference type="ChEBI" id="CHEBI:58210"/>
    </ligand>
</feature>
<dbReference type="PANTHER" id="PTHR10851:SF0">
    <property type="entry name" value="PYRIDOXINE-5'-PHOSPHATE OXIDASE"/>
    <property type="match status" value="1"/>
</dbReference>
<evidence type="ECO:0000259" key="12">
    <source>
        <dbReference type="Pfam" id="PF01243"/>
    </source>
</evidence>
<feature type="binding site" evidence="9">
    <location>
        <begin position="76"/>
        <end position="77"/>
    </location>
    <ligand>
        <name>FMN</name>
        <dbReference type="ChEBI" id="CHEBI:58210"/>
    </ligand>
</feature>
<dbReference type="UniPathway" id="UPA01068">
    <property type="reaction ID" value="UER00304"/>
</dbReference>
<dbReference type="InterPro" id="IPR011576">
    <property type="entry name" value="Pyridox_Oxase_N"/>
</dbReference>
<keyword evidence="7 9" id="KW-0560">Oxidoreductase</keyword>
<feature type="binding site" evidence="9 11">
    <location>
        <position position="82"/>
    </location>
    <ligand>
        <name>FMN</name>
        <dbReference type="ChEBI" id="CHEBI:58210"/>
    </ligand>
</feature>
<dbReference type="HAMAP" id="MF_01629">
    <property type="entry name" value="PdxH"/>
    <property type="match status" value="1"/>
</dbReference>
<evidence type="ECO:0000256" key="8">
    <source>
        <dbReference type="ARBA" id="ARBA00023096"/>
    </source>
</evidence>
<feature type="binding site" evidence="9 10">
    <location>
        <position position="66"/>
    </location>
    <ligand>
        <name>substrate</name>
    </ligand>
</feature>
<dbReference type="GO" id="GO:0008615">
    <property type="term" value="P:pyridoxine biosynthetic process"/>
    <property type="evidence" value="ECO:0007669"/>
    <property type="project" value="UniProtKB-UniRule"/>
</dbReference>
<dbReference type="NCBIfam" id="TIGR00558">
    <property type="entry name" value="pdxH"/>
    <property type="match status" value="1"/>
</dbReference>
<dbReference type="Pfam" id="PF01243">
    <property type="entry name" value="PNPOx_N"/>
    <property type="match status" value="1"/>
</dbReference>
<dbReference type="EMBL" id="AP019860">
    <property type="protein sequence ID" value="BBM87312.1"/>
    <property type="molecule type" value="Genomic_DNA"/>
</dbReference>
<dbReference type="InterPro" id="IPR019740">
    <property type="entry name" value="Pyridox_Oxase_CS"/>
</dbReference>
<evidence type="ECO:0000256" key="9">
    <source>
        <dbReference type="HAMAP-Rule" id="MF_01629"/>
    </source>
</evidence>
<feature type="domain" description="Pyridoxine 5'-phosphate oxidase dimerisation C-terminal" evidence="13">
    <location>
        <begin position="171"/>
        <end position="211"/>
    </location>
</feature>
<evidence type="ECO:0000256" key="1">
    <source>
        <dbReference type="ARBA" id="ARBA00004738"/>
    </source>
</evidence>
<dbReference type="Pfam" id="PF10590">
    <property type="entry name" value="PNP_phzG_C"/>
    <property type="match status" value="1"/>
</dbReference>
<dbReference type="SUPFAM" id="SSF50475">
    <property type="entry name" value="FMN-binding split barrel"/>
    <property type="match status" value="1"/>
</dbReference>
<dbReference type="PIRSF" id="PIRSF000190">
    <property type="entry name" value="Pyd_amn-ph_oxd"/>
    <property type="match status" value="1"/>
</dbReference>
<feature type="binding site" evidence="9 10">
    <location>
        <position position="127"/>
    </location>
    <ligand>
        <name>substrate</name>
    </ligand>
</feature>
<proteinExistence type="inferred from homology"/>
<dbReference type="EC" id="1.4.3.5" evidence="9"/>
<evidence type="ECO:0000313" key="14">
    <source>
        <dbReference type="EMBL" id="BBM87312.1"/>
    </source>
</evidence>
<comment type="pathway">
    <text evidence="2 9">Cofactor metabolism; pyridoxal 5'-phosphate salvage; pyridoxal 5'-phosphate from pyridoxine 5'-phosphate: step 1/1.</text>
</comment>
<dbReference type="NCBIfam" id="NF004231">
    <property type="entry name" value="PRK05679.1"/>
    <property type="match status" value="1"/>
</dbReference>
<dbReference type="InterPro" id="IPR019576">
    <property type="entry name" value="Pyridoxamine_oxidase_dimer_C"/>
</dbReference>
<dbReference type="OrthoDB" id="9780392at2"/>
<dbReference type="GO" id="GO:0004733">
    <property type="term" value="F:pyridoxamine phosphate oxidase activity"/>
    <property type="evidence" value="ECO:0007669"/>
    <property type="project" value="UniProtKB-UniRule"/>
</dbReference>
<comment type="catalytic activity">
    <reaction evidence="9">
        <text>pyridoxamine 5'-phosphate + O2 + H2O = pyridoxal 5'-phosphate + H2O2 + NH4(+)</text>
        <dbReference type="Rhea" id="RHEA:15817"/>
        <dbReference type="ChEBI" id="CHEBI:15377"/>
        <dbReference type="ChEBI" id="CHEBI:15379"/>
        <dbReference type="ChEBI" id="CHEBI:16240"/>
        <dbReference type="ChEBI" id="CHEBI:28938"/>
        <dbReference type="ChEBI" id="CHEBI:58451"/>
        <dbReference type="ChEBI" id="CHEBI:597326"/>
        <dbReference type="EC" id="1.4.3.5"/>
    </reaction>
</comment>
<feature type="binding site" evidence="9 10">
    <location>
        <position position="123"/>
    </location>
    <ligand>
        <name>substrate</name>
    </ligand>
</feature>
<comment type="subunit">
    <text evidence="4 9">Homodimer.</text>
</comment>
<evidence type="ECO:0000313" key="15">
    <source>
        <dbReference type="Proteomes" id="UP000326354"/>
    </source>
</evidence>
<keyword evidence="15" id="KW-1185">Reference proteome</keyword>
<accession>A0A5S9F7J1</accession>
<protein>
    <recommendedName>
        <fullName evidence="9">Pyridoxine/pyridoxamine 5'-phosphate oxidase</fullName>
        <ecNumber evidence="9">1.4.3.5</ecNumber>
    </recommendedName>
    <alternativeName>
        <fullName evidence="9">PNP/PMP oxidase</fullName>
        <shortName evidence="9">PNPOx</shortName>
    </alternativeName>
    <alternativeName>
        <fullName evidence="9">Pyridoxal 5'-phosphate synthase</fullName>
    </alternativeName>
</protein>
<feature type="binding site" evidence="9 11">
    <location>
        <position position="83"/>
    </location>
    <ligand>
        <name>FMN</name>
        <dbReference type="ChEBI" id="CHEBI:58210"/>
    </ligand>
</feature>
<reference evidence="14 15" key="1">
    <citation type="submission" date="2019-08" db="EMBL/GenBank/DDBJ databases">
        <title>Complete genome sequence of Candidatus Uab amorphum.</title>
        <authorList>
            <person name="Shiratori T."/>
            <person name="Suzuki S."/>
            <person name="Kakizawa Y."/>
            <person name="Ishida K."/>
        </authorList>
    </citation>
    <scope>NUCLEOTIDE SEQUENCE [LARGE SCALE GENOMIC DNA]</scope>
    <source>
        <strain evidence="14 15">SRT547</strain>
    </source>
</reference>
<evidence type="ECO:0000256" key="2">
    <source>
        <dbReference type="ARBA" id="ARBA00005037"/>
    </source>
</evidence>
<evidence type="ECO:0000259" key="13">
    <source>
        <dbReference type="Pfam" id="PF10590"/>
    </source>
</evidence>
<dbReference type="InterPro" id="IPR000659">
    <property type="entry name" value="Pyridox_Oxase"/>
</dbReference>
<evidence type="ECO:0000256" key="4">
    <source>
        <dbReference type="ARBA" id="ARBA00011738"/>
    </source>
</evidence>
<evidence type="ECO:0000256" key="6">
    <source>
        <dbReference type="ARBA" id="ARBA00022643"/>
    </source>
</evidence>
<organism evidence="14 15">
    <name type="scientific">Uabimicrobium amorphum</name>
    <dbReference type="NCBI Taxonomy" id="2596890"/>
    <lineage>
        <taxon>Bacteria</taxon>
        <taxon>Pseudomonadati</taxon>
        <taxon>Planctomycetota</taxon>
        <taxon>Candidatus Uabimicrobiia</taxon>
        <taxon>Candidatus Uabimicrobiales</taxon>
        <taxon>Candidatus Uabimicrobiaceae</taxon>
        <taxon>Candidatus Uabimicrobium</taxon>
    </lineage>
</organism>
<dbReference type="GO" id="GO:0010181">
    <property type="term" value="F:FMN binding"/>
    <property type="evidence" value="ECO:0007669"/>
    <property type="project" value="UniProtKB-UniRule"/>
</dbReference>
<dbReference type="Proteomes" id="UP000326354">
    <property type="component" value="Chromosome"/>
</dbReference>